<protein>
    <submittedName>
        <fullName evidence="3">Tripartite tricarboxylate transporter substrate binding protein</fullName>
    </submittedName>
</protein>
<dbReference type="Proteomes" id="UP000739565">
    <property type="component" value="Unassembled WGS sequence"/>
</dbReference>
<proteinExistence type="inferred from homology"/>
<dbReference type="EMBL" id="JAHXRI010000007">
    <property type="protein sequence ID" value="MBZ1351073.1"/>
    <property type="molecule type" value="Genomic_DNA"/>
</dbReference>
<dbReference type="Gene3D" id="3.40.190.10">
    <property type="entry name" value="Periplasmic binding protein-like II"/>
    <property type="match status" value="1"/>
</dbReference>
<dbReference type="Gene3D" id="3.40.190.150">
    <property type="entry name" value="Bordetella uptake gene, domain 1"/>
    <property type="match status" value="1"/>
</dbReference>
<comment type="similarity">
    <text evidence="1">Belongs to the UPF0065 (bug) family.</text>
</comment>
<sequence length="327" mass="33731">MRFISSTTRALIAGAALAATFVGTASAQSDYPNRSVSVVVPQATGGANDTIARIVAAKLSEVLGQQFVVENRPGAGGNIGTAATAKAKPDGYTLLLTTNSTQVINPWLYKTTGFDPLKDFTPVGLVASAGYVLVVNSAFPANNVSELIAQAKANPGKINYASAGNGTLNHLIVEMFKQKVGIDMQHVPYKGAAAAATDVAGGQVPVSVQSAPSSLSLLASGKIKALAVTNEKRIAALPNTPSISESIPGFGSTPWYGILAPAGTPAAIVDKLNAAIKTALADKDVQDKLIKQGCEAMQNTPQQFAALLKDDLATWEKIVKDSGARVD</sequence>
<comment type="caution">
    <text evidence="3">The sequence shown here is derived from an EMBL/GenBank/DDBJ whole genome shotgun (WGS) entry which is preliminary data.</text>
</comment>
<dbReference type="RefSeq" id="WP_259661474.1">
    <property type="nucleotide sequence ID" value="NZ_JAHXRI010000007.1"/>
</dbReference>
<dbReference type="SUPFAM" id="SSF53850">
    <property type="entry name" value="Periplasmic binding protein-like II"/>
    <property type="match status" value="1"/>
</dbReference>
<gene>
    <name evidence="3" type="ORF">KZZ10_10490</name>
</gene>
<feature type="chain" id="PRO_5037881232" evidence="2">
    <location>
        <begin position="28"/>
        <end position="327"/>
    </location>
</feature>
<dbReference type="Pfam" id="PF03401">
    <property type="entry name" value="TctC"/>
    <property type="match status" value="1"/>
</dbReference>
<keyword evidence="2" id="KW-0732">Signal</keyword>
<dbReference type="CDD" id="cd13578">
    <property type="entry name" value="PBP2_Bug27"/>
    <property type="match status" value="1"/>
</dbReference>
<evidence type="ECO:0000256" key="1">
    <source>
        <dbReference type="ARBA" id="ARBA00006987"/>
    </source>
</evidence>
<dbReference type="AlphaFoldDB" id="A0A953NAR8"/>
<dbReference type="InterPro" id="IPR042100">
    <property type="entry name" value="Bug_dom1"/>
</dbReference>
<dbReference type="PIRSF" id="PIRSF017082">
    <property type="entry name" value="YflP"/>
    <property type="match status" value="1"/>
</dbReference>
<evidence type="ECO:0000313" key="3">
    <source>
        <dbReference type="EMBL" id="MBZ1351073.1"/>
    </source>
</evidence>
<name>A0A953NAR8_9BURK</name>
<dbReference type="PANTHER" id="PTHR42928:SF5">
    <property type="entry name" value="BLR1237 PROTEIN"/>
    <property type="match status" value="1"/>
</dbReference>
<organism evidence="3 4">
    <name type="scientific">Zwartia hollandica</name>
    <dbReference type="NCBI Taxonomy" id="324606"/>
    <lineage>
        <taxon>Bacteria</taxon>
        <taxon>Pseudomonadati</taxon>
        <taxon>Pseudomonadota</taxon>
        <taxon>Betaproteobacteria</taxon>
        <taxon>Burkholderiales</taxon>
        <taxon>Alcaligenaceae</taxon>
        <taxon>Zwartia</taxon>
    </lineage>
</organism>
<evidence type="ECO:0000256" key="2">
    <source>
        <dbReference type="SAM" id="SignalP"/>
    </source>
</evidence>
<reference evidence="3" key="1">
    <citation type="submission" date="2021-07" db="EMBL/GenBank/DDBJ databases">
        <title>New genus and species of the family Alcaligenaceae.</title>
        <authorList>
            <person name="Hahn M.W."/>
        </authorList>
    </citation>
    <scope>NUCLEOTIDE SEQUENCE</scope>
    <source>
        <strain evidence="3">LF4-65</strain>
    </source>
</reference>
<feature type="signal peptide" evidence="2">
    <location>
        <begin position="1"/>
        <end position="27"/>
    </location>
</feature>
<evidence type="ECO:0000313" key="4">
    <source>
        <dbReference type="Proteomes" id="UP000739565"/>
    </source>
</evidence>
<dbReference type="InterPro" id="IPR005064">
    <property type="entry name" value="BUG"/>
</dbReference>
<keyword evidence="4" id="KW-1185">Reference proteome</keyword>
<dbReference type="PANTHER" id="PTHR42928">
    <property type="entry name" value="TRICARBOXYLATE-BINDING PROTEIN"/>
    <property type="match status" value="1"/>
</dbReference>
<accession>A0A953NAR8</accession>